<dbReference type="NCBIfam" id="TIGR01011">
    <property type="entry name" value="rpsB_bact"/>
    <property type="match status" value="1"/>
</dbReference>
<keyword evidence="6" id="KW-1185">Reference proteome</keyword>
<evidence type="ECO:0000313" key="5">
    <source>
        <dbReference type="EMBL" id="GMM57416.1"/>
    </source>
</evidence>
<dbReference type="PANTHER" id="PTHR12534">
    <property type="entry name" value="30S RIBOSOMAL PROTEIN S2 PROKARYOTIC AND ORGANELLAR"/>
    <property type="match status" value="1"/>
</dbReference>
<dbReference type="PRINTS" id="PR00395">
    <property type="entry name" value="RIBOSOMALS2"/>
</dbReference>
<dbReference type="GO" id="GO:0006412">
    <property type="term" value="P:translation"/>
    <property type="evidence" value="ECO:0007669"/>
    <property type="project" value="InterPro"/>
</dbReference>
<sequence>MLSSISRGAAVRSAFKVRSPATQLAKRLQHSTTEAASEQEQEQDQDMLLLRQKQLNDSITARLRELRQVDVSQIGDLEKTLNMPLTPKEKQLDEELTSFLNEFSSVSGTSAVADAASISPSTQASVIRGQLDQFPFLEPSQNDKPYTPQELFLRQLRHAKQSARLGADVTKVYNPSKDINKPLSVSQVSVNKLMEAGVHLGQSTSLWRSSTQPFIYGEYKGIHIIDMNKTLAYLKRAAEVVEGIVERGGTVLFLGTRDGQKRPLEEAAKRVRGYYVSTRWIPGTLTNPTEISGVWEKCEVDMADKPTGRVLSADENASIVKPDLLVVLNPTENRNALNEAMKTRVPTIGIIDTDSEPSFVTYPIPGNDDSYRSVSLLLGVLAKAGERGLKKRLNKFARTE</sequence>
<dbReference type="HAMAP" id="MF_00291_B">
    <property type="entry name" value="Ribosomal_uS2_B"/>
    <property type="match status" value="1"/>
</dbReference>
<dbReference type="GO" id="GO:0003735">
    <property type="term" value="F:structural constituent of ribosome"/>
    <property type="evidence" value="ECO:0007669"/>
    <property type="project" value="InterPro"/>
</dbReference>
<keyword evidence="2 4" id="KW-0689">Ribosomal protein</keyword>
<organism evidence="5 6">
    <name type="scientific">Maudiozyma humilis</name>
    <name type="common">Sour dough yeast</name>
    <name type="synonym">Kazachstania humilis</name>
    <dbReference type="NCBI Taxonomy" id="51915"/>
    <lineage>
        <taxon>Eukaryota</taxon>
        <taxon>Fungi</taxon>
        <taxon>Dikarya</taxon>
        <taxon>Ascomycota</taxon>
        <taxon>Saccharomycotina</taxon>
        <taxon>Saccharomycetes</taxon>
        <taxon>Saccharomycetales</taxon>
        <taxon>Saccharomycetaceae</taxon>
        <taxon>Maudiozyma</taxon>
    </lineage>
</organism>
<evidence type="ECO:0000256" key="4">
    <source>
        <dbReference type="RuleBase" id="RU003631"/>
    </source>
</evidence>
<dbReference type="InterPro" id="IPR001865">
    <property type="entry name" value="Ribosomal_uS2"/>
</dbReference>
<reference evidence="5 6" key="1">
    <citation type="journal article" date="2023" name="Elife">
        <title>Identification of key yeast species and microbe-microbe interactions impacting larval growth of Drosophila in the wild.</title>
        <authorList>
            <person name="Mure A."/>
            <person name="Sugiura Y."/>
            <person name="Maeda R."/>
            <person name="Honda K."/>
            <person name="Sakurai N."/>
            <person name="Takahashi Y."/>
            <person name="Watada M."/>
            <person name="Katoh T."/>
            <person name="Gotoh A."/>
            <person name="Gotoh Y."/>
            <person name="Taniguchi I."/>
            <person name="Nakamura K."/>
            <person name="Hayashi T."/>
            <person name="Katayama T."/>
            <person name="Uemura T."/>
            <person name="Hattori Y."/>
        </authorList>
    </citation>
    <scope>NUCLEOTIDE SEQUENCE [LARGE SCALE GENOMIC DNA]</scope>
    <source>
        <strain evidence="5 6">KH-74</strain>
    </source>
</reference>
<dbReference type="SUPFAM" id="SSF52313">
    <property type="entry name" value="Ribosomal protein S2"/>
    <property type="match status" value="1"/>
</dbReference>
<dbReference type="InterPro" id="IPR023591">
    <property type="entry name" value="Ribosomal_uS2_flav_dom_sf"/>
</dbReference>
<dbReference type="PANTHER" id="PTHR12534:SF0">
    <property type="entry name" value="SMALL RIBOSOMAL SUBUNIT PROTEIN US2M"/>
    <property type="match status" value="1"/>
</dbReference>
<protein>
    <submittedName>
        <fullName evidence="5">Mitochondrial 37S ribosomal protein</fullName>
    </submittedName>
</protein>
<dbReference type="EMBL" id="BTGD01000013">
    <property type="protein sequence ID" value="GMM57416.1"/>
    <property type="molecule type" value="Genomic_DNA"/>
</dbReference>
<dbReference type="Proteomes" id="UP001377567">
    <property type="component" value="Unassembled WGS sequence"/>
</dbReference>
<name>A0AAV5S315_MAUHU</name>
<dbReference type="PROSITE" id="PS00962">
    <property type="entry name" value="RIBOSOMAL_S2_1"/>
    <property type="match status" value="1"/>
</dbReference>
<proteinExistence type="inferred from homology"/>
<dbReference type="Pfam" id="PF00318">
    <property type="entry name" value="Ribosomal_S2"/>
    <property type="match status" value="1"/>
</dbReference>
<dbReference type="GO" id="GO:0005763">
    <property type="term" value="C:mitochondrial small ribosomal subunit"/>
    <property type="evidence" value="ECO:0007669"/>
    <property type="project" value="TreeGrafter"/>
</dbReference>
<evidence type="ECO:0000256" key="2">
    <source>
        <dbReference type="ARBA" id="ARBA00022980"/>
    </source>
</evidence>
<comment type="similarity">
    <text evidence="1 4">Belongs to the universal ribosomal protein uS2 family.</text>
</comment>
<dbReference type="AlphaFoldDB" id="A0AAV5S315"/>
<evidence type="ECO:0000256" key="1">
    <source>
        <dbReference type="ARBA" id="ARBA00006242"/>
    </source>
</evidence>
<keyword evidence="3 4" id="KW-0687">Ribonucleoprotein</keyword>
<evidence type="ECO:0000256" key="3">
    <source>
        <dbReference type="ARBA" id="ARBA00023274"/>
    </source>
</evidence>
<accession>A0AAV5S315</accession>
<dbReference type="FunFam" id="3.40.50.10490:FF:000055">
    <property type="entry name" value="Mitochondrial ribosomal protein"/>
    <property type="match status" value="1"/>
</dbReference>
<gene>
    <name evidence="5" type="ORF">DAKH74_040320</name>
</gene>
<evidence type="ECO:0000313" key="6">
    <source>
        <dbReference type="Proteomes" id="UP001377567"/>
    </source>
</evidence>
<dbReference type="InterPro" id="IPR018130">
    <property type="entry name" value="Ribosomal_uS2_CS"/>
</dbReference>
<comment type="caution">
    <text evidence="5">The sequence shown here is derived from an EMBL/GenBank/DDBJ whole genome shotgun (WGS) entry which is preliminary data.</text>
</comment>
<dbReference type="InterPro" id="IPR005706">
    <property type="entry name" value="Ribosomal_uS2_bac/mit/plastid"/>
</dbReference>
<dbReference type="Gene3D" id="3.40.50.10490">
    <property type="entry name" value="Glucose-6-phosphate isomerase like protein, domain 1"/>
    <property type="match status" value="1"/>
</dbReference>
<dbReference type="PROSITE" id="PS00963">
    <property type="entry name" value="RIBOSOMAL_S2_2"/>
    <property type="match status" value="1"/>
</dbReference>
<dbReference type="CDD" id="cd01425">
    <property type="entry name" value="RPS2"/>
    <property type="match status" value="1"/>
</dbReference>